<dbReference type="GeneTree" id="ENSGT00940000153496"/>
<name>A0A3Q2W0K1_HAPBU</name>
<accession>A0A3Q2W0K1</accession>
<dbReference type="GO" id="GO:0005078">
    <property type="term" value="F:MAP-kinase scaffold activity"/>
    <property type="evidence" value="ECO:0007669"/>
    <property type="project" value="InterPro"/>
</dbReference>
<dbReference type="InterPro" id="IPR015943">
    <property type="entry name" value="WD40/YVTN_repeat-like_dom_sf"/>
</dbReference>
<evidence type="ECO:0000313" key="3">
    <source>
        <dbReference type="Proteomes" id="UP000264840"/>
    </source>
</evidence>
<dbReference type="InterPro" id="IPR039911">
    <property type="entry name" value="JIP3/JIP4"/>
</dbReference>
<dbReference type="GO" id="GO:0005737">
    <property type="term" value="C:cytoplasm"/>
    <property type="evidence" value="ECO:0007669"/>
    <property type="project" value="TreeGrafter"/>
</dbReference>
<keyword evidence="3" id="KW-1185">Reference proteome</keyword>
<dbReference type="GO" id="GO:0008432">
    <property type="term" value="F:JUN kinase binding"/>
    <property type="evidence" value="ECO:0007669"/>
    <property type="project" value="TreeGrafter"/>
</dbReference>
<dbReference type="STRING" id="8153.ENSHBUP00000017855"/>
<dbReference type="Pfam" id="PF19056">
    <property type="entry name" value="WD40_2"/>
    <property type="match status" value="1"/>
</dbReference>
<dbReference type="GO" id="GO:0019894">
    <property type="term" value="F:kinesin binding"/>
    <property type="evidence" value="ECO:0007669"/>
    <property type="project" value="TreeGrafter"/>
</dbReference>
<dbReference type="GO" id="GO:0016192">
    <property type="term" value="P:vesicle-mediated transport"/>
    <property type="evidence" value="ECO:0007669"/>
    <property type="project" value="TreeGrafter"/>
</dbReference>
<feature type="region of interest" description="Disordered" evidence="1">
    <location>
        <begin position="107"/>
        <end position="160"/>
    </location>
</feature>
<dbReference type="Gene3D" id="2.130.10.10">
    <property type="entry name" value="YVTN repeat-like/Quinoprotein amine dehydrogenase"/>
    <property type="match status" value="1"/>
</dbReference>
<sequence length="577" mass="61746">MPLSPLTCSTASTPATLTLSASPVCQVGPVVTLCVCWGKNSFSYWVICGVLSGVLETDYPAGEAVPQDLESSQGDAASLAGSVASVGSAGSDSASAAEGTTAIPQTASAGVADQPAEHSATSASEDGVPTAEEATEATEANAGVGEEGEEDQGADQNQPGIYTEHVFTDPLGVEPTDSLVAESQRGSRQDGVTSLAEDSDPSEIEVLRMSSALPTMWLGAQNGCLYVHSSVARWRKCLHAIKLKDSILSIVHVKGRVLVALADGTLAIFHRGIDGQWDLTNYHLLDLGRPHHSIRCMTVVHDKVWCGYRNKIYVIQPKAMRIEKSFDAHPRKESQVRQLAWVGDGIWVSIRLDSTLRLFHAHTYQHLQDVDIEPYVSKMLGTGKLGFSFVRITALVVSCNRLWVGTGNGVIISIPLSEGTHIKWADDTLLYSSANRTTGTVPNRPGSAVRVYGDDSSVTDCAMPGSFVPYCSMAHAQLCFHGHRDAVKFFVTVPGKRQVQRIYSGSDDPASESSDTATSETKTYLVMSGGEGYIDFRMGDEVGELDGLSESTASLQSAPAKNERSHLIVWQVTTSHD</sequence>
<organism evidence="2 3">
    <name type="scientific">Haplochromis burtoni</name>
    <name type="common">Burton's mouthbrooder</name>
    <name type="synonym">Chromis burtoni</name>
    <dbReference type="NCBI Taxonomy" id="8153"/>
    <lineage>
        <taxon>Eukaryota</taxon>
        <taxon>Metazoa</taxon>
        <taxon>Chordata</taxon>
        <taxon>Craniata</taxon>
        <taxon>Vertebrata</taxon>
        <taxon>Euteleostomi</taxon>
        <taxon>Actinopterygii</taxon>
        <taxon>Neopterygii</taxon>
        <taxon>Teleostei</taxon>
        <taxon>Neoteleostei</taxon>
        <taxon>Acanthomorphata</taxon>
        <taxon>Ovalentaria</taxon>
        <taxon>Cichlomorphae</taxon>
        <taxon>Cichliformes</taxon>
        <taxon>Cichlidae</taxon>
        <taxon>African cichlids</taxon>
        <taxon>Pseudocrenilabrinae</taxon>
        <taxon>Haplochromini</taxon>
        <taxon>Haplochromis</taxon>
    </lineage>
</organism>
<dbReference type="PANTHER" id="PTHR13886:SF2">
    <property type="entry name" value="C-JUN-AMINO-TERMINAL KINASE-INTERACTING PROTEIN 4"/>
    <property type="match status" value="1"/>
</dbReference>
<dbReference type="PANTHER" id="PTHR13886">
    <property type="entry name" value="JNK/SAPK-ASSOCIATED PROTEIN"/>
    <property type="match status" value="1"/>
</dbReference>
<dbReference type="FunFam" id="2.130.10.10:FF:000700">
    <property type="entry name" value="Sperm-associated antigen 9a"/>
    <property type="match status" value="1"/>
</dbReference>
<dbReference type="Ensembl" id="ENSHBUT00000026741.1">
    <property type="protein sequence ID" value="ENSHBUP00000017855.1"/>
    <property type="gene ID" value="ENSHBUG00000019954.1"/>
</dbReference>
<dbReference type="SUPFAM" id="SSF50978">
    <property type="entry name" value="WD40 repeat-like"/>
    <property type="match status" value="1"/>
</dbReference>
<reference evidence="2" key="2">
    <citation type="submission" date="2025-09" db="UniProtKB">
        <authorList>
            <consortium name="Ensembl"/>
        </authorList>
    </citation>
    <scope>IDENTIFICATION</scope>
</reference>
<dbReference type="Proteomes" id="UP000264840">
    <property type="component" value="Unplaced"/>
</dbReference>
<dbReference type="InterPro" id="IPR036322">
    <property type="entry name" value="WD40_repeat_dom_sf"/>
</dbReference>
<proteinExistence type="predicted"/>
<evidence type="ECO:0000313" key="2">
    <source>
        <dbReference type="Ensembl" id="ENSHBUP00000017855.1"/>
    </source>
</evidence>
<protein>
    <submittedName>
        <fullName evidence="2">Sperm associated antigen 9a</fullName>
    </submittedName>
</protein>
<dbReference type="AlphaFoldDB" id="A0A3Q2W0K1"/>
<dbReference type="GO" id="GO:0030159">
    <property type="term" value="F:signaling receptor complex adaptor activity"/>
    <property type="evidence" value="ECO:0007669"/>
    <property type="project" value="TreeGrafter"/>
</dbReference>
<evidence type="ECO:0000256" key="1">
    <source>
        <dbReference type="SAM" id="MobiDB-lite"/>
    </source>
</evidence>
<reference evidence="2" key="1">
    <citation type="submission" date="2025-08" db="UniProtKB">
        <authorList>
            <consortium name="Ensembl"/>
        </authorList>
    </citation>
    <scope>IDENTIFICATION</scope>
</reference>
<feature type="region of interest" description="Disordered" evidence="1">
    <location>
        <begin position="172"/>
        <end position="201"/>
    </location>
</feature>
<dbReference type="OMA" id="DYTQAMN"/>